<evidence type="ECO:0000313" key="3">
    <source>
        <dbReference type="EMBL" id="CCM00985.1"/>
    </source>
</evidence>
<dbReference type="InterPro" id="IPR035396">
    <property type="entry name" value="Bac_rhamnosid6H"/>
</dbReference>
<dbReference type="Proteomes" id="UP000006352">
    <property type="component" value="Unassembled WGS sequence"/>
</dbReference>
<dbReference type="InterPro" id="IPR008928">
    <property type="entry name" value="6-hairpin_glycosidase_sf"/>
</dbReference>
<dbReference type="Pfam" id="PF17390">
    <property type="entry name" value="Bac_rhamnosid_C"/>
    <property type="match status" value="1"/>
</dbReference>
<dbReference type="SUPFAM" id="SSF48208">
    <property type="entry name" value="Six-hairpin glycosidases"/>
    <property type="match status" value="1"/>
</dbReference>
<dbReference type="Pfam" id="PF17389">
    <property type="entry name" value="Bac_rhamnosid6H"/>
    <property type="match status" value="1"/>
</dbReference>
<dbReference type="InParanoid" id="J4GN92"/>
<dbReference type="AlphaFoldDB" id="J4GN92"/>
<evidence type="ECO:0000313" key="4">
    <source>
        <dbReference type="Proteomes" id="UP000006352"/>
    </source>
</evidence>
<gene>
    <name evidence="3" type="ORF">FIBRA_03033</name>
</gene>
<feature type="domain" description="Alpha-L-rhamnosidase six-hairpin glycosidase" evidence="1">
    <location>
        <begin position="41"/>
        <end position="265"/>
    </location>
</feature>
<dbReference type="InterPro" id="IPR035398">
    <property type="entry name" value="Bac_rhamnosid_C"/>
</dbReference>
<name>J4GN92_9APHY</name>
<dbReference type="Gene3D" id="1.50.10.10">
    <property type="match status" value="1"/>
</dbReference>
<protein>
    <recommendedName>
        <fullName evidence="5">Alpha-L-rhamnosidase six-hairpin glycosidase domain-containing protein</fullName>
    </recommendedName>
</protein>
<accession>J4GN92</accession>
<dbReference type="STRING" id="599839.J4GN92"/>
<evidence type="ECO:0008006" key="5">
    <source>
        <dbReference type="Google" id="ProtNLM"/>
    </source>
</evidence>
<dbReference type="GO" id="GO:0003824">
    <property type="term" value="F:catalytic activity"/>
    <property type="evidence" value="ECO:0007669"/>
    <property type="project" value="UniProtKB-ARBA"/>
</dbReference>
<sequence length="460" mass="50281">MPHVKNLRNYSGYFYTIDPFFSDENFLTKLNNRTSGIAGPILVDGAKRDQTVWAGDMGVSLPTGFVSTNDLFPARNSLSTSLSLQDPTTGALPFAGPPVYGYVSDTYHAWTLLGAYNYYLYSGDITWLRTSWNNYTKAVAYLANKVDSSGLLDVTGIEDWGRLWQGDYNSEANAIYYKASSWLLHVVELAGYMNDSSLAATYANNASALKAMFNEKFWLSSAGMYRNNLTSTMCPQDANLFAVLFSLTTSAEQASSVSEGLTKKWGAYGSVSPELPETVAPFIGSFEIQAHFLSGNDARAMELLHLEWGYMLYTPLSVQSTLLEGYTSNGSLYYRSYDGYNYDPSYTSHSHGWSTGPTYAFTFYVLGLTLTSPMGQTWSVAPHTSGLSFAQGGFETPLGWFGVEWKSTGNSFTIARTMPEGTSGVVVLPITGTITLDGNAVQQTGMLSIDGGNHTVSVQE</sequence>
<dbReference type="GeneID" id="24095896"/>
<dbReference type="RefSeq" id="XP_012180268.1">
    <property type="nucleotide sequence ID" value="XM_012324878.1"/>
</dbReference>
<dbReference type="EMBL" id="HE797011">
    <property type="protein sequence ID" value="CCM00985.1"/>
    <property type="molecule type" value="Genomic_DNA"/>
</dbReference>
<reference evidence="3 4" key="1">
    <citation type="journal article" date="2012" name="Appl. Environ. Microbiol.">
        <title>Short-read sequencing for genomic analysis of the brown rot fungus Fibroporia radiculosa.</title>
        <authorList>
            <person name="Tang J.D."/>
            <person name="Perkins A.D."/>
            <person name="Sonstegard T.S."/>
            <person name="Schroeder S.G."/>
            <person name="Burgess S.C."/>
            <person name="Diehl S.V."/>
        </authorList>
    </citation>
    <scope>NUCLEOTIDE SEQUENCE [LARGE SCALE GENOMIC DNA]</scope>
    <source>
        <strain evidence="3 4">TFFH 294</strain>
    </source>
</reference>
<dbReference type="HOGENOM" id="CLU_007933_3_1_1"/>
<evidence type="ECO:0000259" key="1">
    <source>
        <dbReference type="Pfam" id="PF17389"/>
    </source>
</evidence>
<proteinExistence type="predicted"/>
<dbReference type="Gene3D" id="2.60.420.10">
    <property type="entry name" value="Maltose phosphorylase, domain 3"/>
    <property type="match status" value="1"/>
</dbReference>
<feature type="domain" description="Alpha-L-rhamnosidase C-terminal" evidence="2">
    <location>
        <begin position="376"/>
        <end position="431"/>
    </location>
</feature>
<dbReference type="PANTHER" id="PTHR34987">
    <property type="entry name" value="C, PUTATIVE (AFU_ORTHOLOGUE AFUA_3G02880)-RELATED"/>
    <property type="match status" value="1"/>
</dbReference>
<keyword evidence="4" id="KW-1185">Reference proteome</keyword>
<organism evidence="3 4">
    <name type="scientific">Fibroporia radiculosa</name>
    <dbReference type="NCBI Taxonomy" id="599839"/>
    <lineage>
        <taxon>Eukaryota</taxon>
        <taxon>Fungi</taxon>
        <taxon>Dikarya</taxon>
        <taxon>Basidiomycota</taxon>
        <taxon>Agaricomycotina</taxon>
        <taxon>Agaricomycetes</taxon>
        <taxon>Polyporales</taxon>
        <taxon>Fibroporiaceae</taxon>
        <taxon>Fibroporia</taxon>
    </lineage>
</organism>
<evidence type="ECO:0000259" key="2">
    <source>
        <dbReference type="Pfam" id="PF17390"/>
    </source>
</evidence>
<dbReference type="InterPro" id="IPR012341">
    <property type="entry name" value="6hp_glycosidase-like_sf"/>
</dbReference>
<dbReference type="OrthoDB" id="10036721at2759"/>
<dbReference type="PANTHER" id="PTHR34987:SF6">
    <property type="entry name" value="ALPHA-L-RHAMNOSIDASE SIX-HAIRPIN GLYCOSIDASE DOMAIN-CONTAINING PROTEIN"/>
    <property type="match status" value="1"/>
</dbReference>
<dbReference type="GO" id="GO:0005975">
    <property type="term" value="P:carbohydrate metabolic process"/>
    <property type="evidence" value="ECO:0007669"/>
    <property type="project" value="InterPro"/>
</dbReference>